<dbReference type="GeneID" id="113870037"/>
<evidence type="ECO:0000259" key="1">
    <source>
        <dbReference type="Pfam" id="PF24626"/>
    </source>
</evidence>
<dbReference type="PANTHER" id="PTHR46148">
    <property type="entry name" value="CHROMO DOMAIN-CONTAINING PROTEIN"/>
    <property type="match status" value="1"/>
</dbReference>
<dbReference type="PANTHER" id="PTHR46148:SF60">
    <property type="entry name" value="CHROMO DOMAIN-CONTAINING PROTEIN"/>
    <property type="match status" value="1"/>
</dbReference>
<evidence type="ECO:0000313" key="3">
    <source>
        <dbReference type="RefSeq" id="XP_027362434.1"/>
    </source>
</evidence>
<name>A0A8B8M5J3_ABRPR</name>
<keyword evidence="2" id="KW-1185">Reference proteome</keyword>
<reference evidence="2" key="1">
    <citation type="journal article" date="2019" name="Toxins">
        <title>Detection of Abrin-Like and Prepropulchellin-Like Toxin Genes and Transcripts Using Whole Genome Sequencing and Full-Length Transcript Sequencing of Abrus precatorius.</title>
        <authorList>
            <person name="Hovde B.T."/>
            <person name="Daligault H.E."/>
            <person name="Hanschen E.R."/>
            <person name="Kunde Y.A."/>
            <person name="Johnson M.B."/>
            <person name="Starkenburg S.R."/>
            <person name="Johnson S.L."/>
        </authorList>
    </citation>
    <scope>NUCLEOTIDE SEQUENCE [LARGE SCALE GENOMIC DNA]</scope>
</reference>
<sequence>MIMKQIKAAQDRQKSYYDKRRKSLEFQVGDHVFLKVSSMTKVGRALKSRKLSAKFIGLFEMLSRIGPAAYQIALPPNLSNLHPVFYMSQLRKYVSNPSHVIGLDLVQVREDLSYDAYLVRIADYRVKHLRGKEISLVKVIWSSSDEEDAIGKWRVE</sequence>
<protein>
    <submittedName>
        <fullName evidence="3">Uncharacterized protein LOC113870037</fullName>
    </submittedName>
</protein>
<dbReference type="Proteomes" id="UP000694853">
    <property type="component" value="Unplaced"/>
</dbReference>
<proteinExistence type="predicted"/>
<accession>A0A8B8M5J3</accession>
<dbReference type="KEGG" id="aprc:113870037"/>
<evidence type="ECO:0000313" key="2">
    <source>
        <dbReference type="Proteomes" id="UP000694853"/>
    </source>
</evidence>
<dbReference type="Pfam" id="PF24626">
    <property type="entry name" value="SH3_Tf2-1"/>
    <property type="match status" value="1"/>
</dbReference>
<feature type="domain" description="Tf2-1-like SH3-like" evidence="1">
    <location>
        <begin position="29"/>
        <end position="94"/>
    </location>
</feature>
<dbReference type="RefSeq" id="XP_027362434.1">
    <property type="nucleotide sequence ID" value="XM_027506633.1"/>
</dbReference>
<organism evidence="2 3">
    <name type="scientific">Abrus precatorius</name>
    <name type="common">Indian licorice</name>
    <name type="synonym">Glycine abrus</name>
    <dbReference type="NCBI Taxonomy" id="3816"/>
    <lineage>
        <taxon>Eukaryota</taxon>
        <taxon>Viridiplantae</taxon>
        <taxon>Streptophyta</taxon>
        <taxon>Embryophyta</taxon>
        <taxon>Tracheophyta</taxon>
        <taxon>Spermatophyta</taxon>
        <taxon>Magnoliopsida</taxon>
        <taxon>eudicotyledons</taxon>
        <taxon>Gunneridae</taxon>
        <taxon>Pentapetalae</taxon>
        <taxon>rosids</taxon>
        <taxon>fabids</taxon>
        <taxon>Fabales</taxon>
        <taxon>Fabaceae</taxon>
        <taxon>Papilionoideae</taxon>
        <taxon>50 kb inversion clade</taxon>
        <taxon>NPAAA clade</taxon>
        <taxon>indigoferoid/millettioid clade</taxon>
        <taxon>Abreae</taxon>
        <taxon>Abrus</taxon>
    </lineage>
</organism>
<dbReference type="OrthoDB" id="1939135at2759"/>
<gene>
    <name evidence="3" type="primary">LOC113870037</name>
</gene>
<reference evidence="3" key="2">
    <citation type="submission" date="2025-08" db="UniProtKB">
        <authorList>
            <consortium name="RefSeq"/>
        </authorList>
    </citation>
    <scope>IDENTIFICATION</scope>
    <source>
        <tissue evidence="3">Young leaves</tissue>
    </source>
</reference>
<dbReference type="AlphaFoldDB" id="A0A8B8M5J3"/>
<dbReference type="InterPro" id="IPR056924">
    <property type="entry name" value="SH3_Tf2-1"/>
</dbReference>